<feature type="chain" id="PRO_5017462427" evidence="1">
    <location>
        <begin position="30"/>
        <end position="313"/>
    </location>
</feature>
<dbReference type="Proteomes" id="UP000265916">
    <property type="component" value="Unassembled WGS sequence"/>
</dbReference>
<dbReference type="RefSeq" id="WP_119530253.1">
    <property type="nucleotide sequence ID" value="NZ_JBHSSP010000037.1"/>
</dbReference>
<protein>
    <submittedName>
        <fullName evidence="2">Uncharacterized protein</fullName>
    </submittedName>
</protein>
<gene>
    <name evidence="2" type="ORF">CKF58_01660</name>
</gene>
<proteinExistence type="predicted"/>
<keyword evidence="3" id="KW-1185">Reference proteome</keyword>
<accession>A0A3A1YR18</accession>
<keyword evidence="1" id="KW-0732">Signal</keyword>
<evidence type="ECO:0000313" key="2">
    <source>
        <dbReference type="EMBL" id="RIY39679.1"/>
    </source>
</evidence>
<organism evidence="2 3">
    <name type="scientific">Psittacicella hinzii</name>
    <dbReference type="NCBI Taxonomy" id="2028575"/>
    <lineage>
        <taxon>Bacteria</taxon>
        <taxon>Pseudomonadati</taxon>
        <taxon>Pseudomonadota</taxon>
        <taxon>Gammaproteobacteria</taxon>
        <taxon>Pasteurellales</taxon>
        <taxon>Psittacicellaceae</taxon>
        <taxon>Psittacicella</taxon>
    </lineage>
</organism>
<comment type="caution">
    <text evidence="2">The sequence shown here is derived from an EMBL/GenBank/DDBJ whole genome shotgun (WGS) entry which is preliminary data.</text>
</comment>
<sequence length="313" mass="35487">MAKFKFSPRTLAALALTGVCSLSSSLAQANPNTTSLLDKYSVYPVTTNLTLNALTLKNTTSKDGKTIAKGLFQITTDPELMAQQITYAQQDPLFLANYKNSSAAAEGLVTLQKITELIKRNPELQTKFYPDASRTLMFMLQKKELTYSQFITYVAYSLLRLNENYRIENDTYSAPAITELSNLISLCYNYQQQVTRWALVEQNLPVMHTLCSMQLLWNDFALNSSDYLQSIALLGVILKNVEQHQSQPLSPEMKKRTNLLLNTLKRQTPAYQVSFKPGTPKYQQFKEQNQNTIFLLKQFGITITPDKSDEKKS</sequence>
<dbReference type="AlphaFoldDB" id="A0A3A1YR18"/>
<evidence type="ECO:0000256" key="1">
    <source>
        <dbReference type="SAM" id="SignalP"/>
    </source>
</evidence>
<dbReference type="EMBL" id="NRJG01000028">
    <property type="protein sequence ID" value="RIY39679.1"/>
    <property type="molecule type" value="Genomic_DNA"/>
</dbReference>
<evidence type="ECO:0000313" key="3">
    <source>
        <dbReference type="Proteomes" id="UP000265916"/>
    </source>
</evidence>
<feature type="signal peptide" evidence="1">
    <location>
        <begin position="1"/>
        <end position="29"/>
    </location>
</feature>
<name>A0A3A1YR18_9GAMM</name>
<reference evidence="2 3" key="1">
    <citation type="submission" date="2017-08" db="EMBL/GenBank/DDBJ databases">
        <title>Reclassification of Bisgaard taxon 37 and 44.</title>
        <authorList>
            <person name="Christensen H."/>
        </authorList>
    </citation>
    <scope>NUCLEOTIDE SEQUENCE [LARGE SCALE GENOMIC DNA]</scope>
    <source>
        <strain evidence="2 3">111</strain>
    </source>
</reference>